<dbReference type="Pfam" id="PF01694">
    <property type="entry name" value="Rhomboid"/>
    <property type="match status" value="1"/>
</dbReference>
<dbReference type="Proteomes" id="UP001157114">
    <property type="component" value="Unassembled WGS sequence"/>
</dbReference>
<evidence type="ECO:0000256" key="2">
    <source>
        <dbReference type="ARBA" id="ARBA00022670"/>
    </source>
</evidence>
<evidence type="ECO:0000259" key="9">
    <source>
        <dbReference type="Pfam" id="PF01694"/>
    </source>
</evidence>
<dbReference type="PANTHER" id="PTHR22936">
    <property type="entry name" value="RHOMBOID-RELATED"/>
    <property type="match status" value="1"/>
</dbReference>
<dbReference type="SUPFAM" id="SSF144091">
    <property type="entry name" value="Rhomboid-like"/>
    <property type="match status" value="1"/>
</dbReference>
<keyword evidence="11" id="KW-1185">Reference proteome</keyword>
<evidence type="ECO:0000256" key="4">
    <source>
        <dbReference type="ARBA" id="ARBA00022801"/>
    </source>
</evidence>
<evidence type="ECO:0000256" key="6">
    <source>
        <dbReference type="ARBA" id="ARBA00022989"/>
    </source>
</evidence>
<keyword evidence="3 8" id="KW-0812">Transmembrane</keyword>
<evidence type="ECO:0000256" key="1">
    <source>
        <dbReference type="ARBA" id="ARBA00004141"/>
    </source>
</evidence>
<evidence type="ECO:0000313" key="10">
    <source>
        <dbReference type="EMBL" id="GLX67582.1"/>
    </source>
</evidence>
<evidence type="ECO:0000256" key="8">
    <source>
        <dbReference type="SAM" id="Phobius"/>
    </source>
</evidence>
<dbReference type="PANTHER" id="PTHR22936:SF69">
    <property type="entry name" value="RHOMBOID-LIKE PROTEIN"/>
    <property type="match status" value="1"/>
</dbReference>
<evidence type="ECO:0000256" key="7">
    <source>
        <dbReference type="ARBA" id="ARBA00023136"/>
    </source>
</evidence>
<evidence type="ECO:0000256" key="3">
    <source>
        <dbReference type="ARBA" id="ARBA00022692"/>
    </source>
</evidence>
<accession>A0ABQ6GEW2</accession>
<keyword evidence="7 8" id="KW-0472">Membrane</keyword>
<dbReference type="EMBL" id="BSSQ01000008">
    <property type="protein sequence ID" value="GLX67582.1"/>
    <property type="molecule type" value="Genomic_DNA"/>
</dbReference>
<keyword evidence="5" id="KW-0720">Serine protease</keyword>
<feature type="transmembrane region" description="Helical" evidence="8">
    <location>
        <begin position="142"/>
        <end position="175"/>
    </location>
</feature>
<dbReference type="RefSeq" id="WP_284238337.1">
    <property type="nucleotide sequence ID" value="NZ_BSSQ01000008.1"/>
</dbReference>
<dbReference type="InterPro" id="IPR022764">
    <property type="entry name" value="Peptidase_S54_rhomboid_dom"/>
</dbReference>
<comment type="caution">
    <text evidence="10">The sequence shown here is derived from an EMBL/GenBank/DDBJ whole genome shotgun (WGS) entry which is preliminary data.</text>
</comment>
<keyword evidence="6 8" id="KW-1133">Transmembrane helix</keyword>
<evidence type="ECO:0000313" key="11">
    <source>
        <dbReference type="Proteomes" id="UP001157114"/>
    </source>
</evidence>
<feature type="transmembrane region" description="Helical" evidence="8">
    <location>
        <begin position="48"/>
        <end position="74"/>
    </location>
</feature>
<dbReference type="Gene3D" id="1.20.1540.10">
    <property type="entry name" value="Rhomboid-like"/>
    <property type="match status" value="1"/>
</dbReference>
<protein>
    <recommendedName>
        <fullName evidence="9">Peptidase S54 rhomboid domain-containing protein</fullName>
    </recommendedName>
</protein>
<feature type="transmembrane region" description="Helical" evidence="8">
    <location>
        <begin position="86"/>
        <end position="106"/>
    </location>
</feature>
<keyword evidence="2" id="KW-0645">Protease</keyword>
<gene>
    <name evidence="10" type="ORF">MU1_19270</name>
</gene>
<evidence type="ECO:0000256" key="5">
    <source>
        <dbReference type="ARBA" id="ARBA00022825"/>
    </source>
</evidence>
<feature type="transmembrane region" description="Helical" evidence="8">
    <location>
        <begin position="195"/>
        <end position="225"/>
    </location>
</feature>
<comment type="subcellular location">
    <subcellularLocation>
        <location evidence="1">Membrane</location>
        <topology evidence="1">Multi-pass membrane protein</topology>
    </subcellularLocation>
</comment>
<dbReference type="InterPro" id="IPR002610">
    <property type="entry name" value="Peptidase_S54_rhomboid-like"/>
</dbReference>
<dbReference type="InterPro" id="IPR035952">
    <property type="entry name" value="Rhomboid-like_sf"/>
</dbReference>
<sequence>MKKFSLAFPVTVAVIAITSIFTLLQFIYPEVLSAFRRNPAALESGEWWRIFTPLLVHSDGFGQYIFNMACLAFLGASVEKNFGWRLLVVLYAISGVAGEIAGYASWDPNGAGASVGFCGLLGGLVVCILKRKADVNPLVRKMSIFIVLGMISGAIGGMAIIAALYGGVILLFIIVQRSKGSERLLDLIGSWGTLLGALVLLGLHDIHGVSILVGSMLALAVLPLLKRASTPCRPTEKGI</sequence>
<organism evidence="10 11">
    <name type="scientific">Paenibacillus glycanilyticus</name>
    <dbReference type="NCBI Taxonomy" id="126569"/>
    <lineage>
        <taxon>Bacteria</taxon>
        <taxon>Bacillati</taxon>
        <taxon>Bacillota</taxon>
        <taxon>Bacilli</taxon>
        <taxon>Bacillales</taxon>
        <taxon>Paenibacillaceae</taxon>
        <taxon>Paenibacillus</taxon>
    </lineage>
</organism>
<feature type="domain" description="Peptidase S54 rhomboid" evidence="9">
    <location>
        <begin position="45"/>
        <end position="174"/>
    </location>
</feature>
<feature type="transmembrane region" description="Helical" evidence="8">
    <location>
        <begin position="7"/>
        <end position="28"/>
    </location>
</feature>
<reference evidence="10 11" key="1">
    <citation type="submission" date="2023-03" db="EMBL/GenBank/DDBJ databases">
        <title>Draft genome sequence of the bacteria which degrade cell wall of Tricholomamatutake.</title>
        <authorList>
            <person name="Konishi Y."/>
            <person name="Fukuta Y."/>
            <person name="Shirasaka N."/>
        </authorList>
    </citation>
    <scope>NUCLEOTIDE SEQUENCE [LARGE SCALE GENOMIC DNA]</scope>
    <source>
        <strain evidence="11">mu1</strain>
    </source>
</reference>
<feature type="transmembrane region" description="Helical" evidence="8">
    <location>
        <begin position="112"/>
        <end position="130"/>
    </location>
</feature>
<proteinExistence type="predicted"/>
<keyword evidence="4" id="KW-0378">Hydrolase</keyword>
<name>A0ABQ6GEW2_9BACL</name>